<dbReference type="GO" id="GO:0016301">
    <property type="term" value="F:kinase activity"/>
    <property type="evidence" value="ECO:0007669"/>
    <property type="project" value="UniProtKB-KW"/>
</dbReference>
<evidence type="ECO:0000313" key="3">
    <source>
        <dbReference type="Proteomes" id="UP000594638"/>
    </source>
</evidence>
<dbReference type="PANTHER" id="PTHR46162:SF20">
    <property type="entry name" value="UBIQUITIN CARBOXYL-TERMINAL HYDROLASE 7-LIKE ISOFORM X1"/>
    <property type="match status" value="1"/>
</dbReference>
<protein>
    <submittedName>
        <fullName evidence="2">Probable inactive serine threonine- kinase fnkC</fullName>
    </submittedName>
</protein>
<dbReference type="CDD" id="cd00121">
    <property type="entry name" value="MATH"/>
    <property type="match status" value="2"/>
</dbReference>
<name>A0A8S0RVU7_OLEEU</name>
<keyword evidence="2" id="KW-0418">Kinase</keyword>
<dbReference type="OrthoDB" id="1510855at2759"/>
<dbReference type="Gramene" id="OE9A084316T1">
    <property type="protein sequence ID" value="OE9A084316C1"/>
    <property type="gene ID" value="OE9A084316"/>
</dbReference>
<reference evidence="2 3" key="1">
    <citation type="submission" date="2019-12" db="EMBL/GenBank/DDBJ databases">
        <authorList>
            <person name="Alioto T."/>
            <person name="Alioto T."/>
            <person name="Gomez Garrido J."/>
        </authorList>
    </citation>
    <scope>NUCLEOTIDE SEQUENCE [LARGE SCALE GENOMIC DNA]</scope>
</reference>
<evidence type="ECO:0000313" key="2">
    <source>
        <dbReference type="EMBL" id="CAA2983127.1"/>
    </source>
</evidence>
<keyword evidence="3" id="KW-1185">Reference proteome</keyword>
<accession>A0A8S0RVU7</accession>
<evidence type="ECO:0000259" key="1">
    <source>
        <dbReference type="PROSITE" id="PS50144"/>
    </source>
</evidence>
<organism evidence="2 3">
    <name type="scientific">Olea europaea subsp. europaea</name>
    <dbReference type="NCBI Taxonomy" id="158383"/>
    <lineage>
        <taxon>Eukaryota</taxon>
        <taxon>Viridiplantae</taxon>
        <taxon>Streptophyta</taxon>
        <taxon>Embryophyta</taxon>
        <taxon>Tracheophyta</taxon>
        <taxon>Spermatophyta</taxon>
        <taxon>Magnoliopsida</taxon>
        <taxon>eudicotyledons</taxon>
        <taxon>Gunneridae</taxon>
        <taxon>Pentapetalae</taxon>
        <taxon>asterids</taxon>
        <taxon>lamiids</taxon>
        <taxon>Lamiales</taxon>
        <taxon>Oleaceae</taxon>
        <taxon>Oleeae</taxon>
        <taxon>Olea</taxon>
    </lineage>
</organism>
<dbReference type="EMBL" id="CACTIH010003722">
    <property type="protein sequence ID" value="CAA2983127.1"/>
    <property type="molecule type" value="Genomic_DNA"/>
</dbReference>
<dbReference type="Proteomes" id="UP000594638">
    <property type="component" value="Unassembled WGS sequence"/>
</dbReference>
<comment type="caution">
    <text evidence="2">The sequence shown here is derived from an EMBL/GenBank/DDBJ whole genome shotgun (WGS) entry which is preliminary data.</text>
</comment>
<feature type="domain" description="MATH" evidence="1">
    <location>
        <begin position="119"/>
        <end position="214"/>
    </location>
</feature>
<dbReference type="SUPFAM" id="SSF49599">
    <property type="entry name" value="TRAF domain-like"/>
    <property type="match status" value="2"/>
</dbReference>
<dbReference type="InterPro" id="IPR008974">
    <property type="entry name" value="TRAF-like"/>
</dbReference>
<dbReference type="Pfam" id="PF22486">
    <property type="entry name" value="MATH_2"/>
    <property type="match status" value="2"/>
</dbReference>
<dbReference type="PANTHER" id="PTHR46162">
    <property type="entry name" value="TRAF-LIKE FAMILY PROTEIN"/>
    <property type="match status" value="1"/>
</dbReference>
<dbReference type="PROSITE" id="PS50144">
    <property type="entry name" value="MATH"/>
    <property type="match status" value="2"/>
</dbReference>
<dbReference type="Gene3D" id="2.60.210.10">
    <property type="entry name" value="Apoptosis, Tumor Necrosis Factor Receptor Associated Protein 2, Chain A"/>
    <property type="match status" value="2"/>
</dbReference>
<sequence>MDSRKLIIYPNGRNTDDGANHVSAYLVVADISSLPTGWEFNAFFGIFLFNHKLDNFMSMKGQRRFHRINPEWGFSNFIAWETLIDPTNGYIVDDKCLFGAEVFVIKSKGIGECLSLSKKLCVCPKGDGEQKGHCVSIFLCAVGIEKQSSYLKLNADFSICLKNQIGCAARKIHNNQWFSASDHWGWPRFIPMVDMNDPEKGFVVEDSCIIELQISIQAVVRSLT</sequence>
<dbReference type="InterPro" id="IPR002083">
    <property type="entry name" value="MATH/TRAF_dom"/>
</dbReference>
<proteinExistence type="predicted"/>
<keyword evidence="2" id="KW-0808">Transferase</keyword>
<feature type="domain" description="MATH" evidence="1">
    <location>
        <begin position="1"/>
        <end position="102"/>
    </location>
</feature>
<dbReference type="AlphaFoldDB" id="A0A8S0RVU7"/>
<gene>
    <name evidence="2" type="ORF">OLEA9_A084316</name>
</gene>